<sequence length="343" mass="37180">MRICLKGYFLGLLLLLAFPLGAIEASPVTVLYSDRFLMHDTGPGHPENADRLASIVRQLQQNEALNASLRWPTFSAATQEDLLRVHQAGYLDLLEAEQRPLGAHEYQLLSTGDTVISRHSLEIAKLASGAAIAGVDAVMQNQSKSAFVLVRPPGHHATRDRGMGFCIYNHVAVAARYAQKQYAVRRILIVDIDVHHGNGTQDIFDQDDSVFYFSAHQHPLYPGSGRPEEAGHGKGKGYTINIDLPPASDESILLSTLSAQLAPAMQQFKPDLVLVSAGLDAHHGDLLGGLRYSEAGYAAIAQALVNLANQYAQGRTVWVLEGGYVPGNNAFAVESILQVLIGR</sequence>
<dbReference type="Pfam" id="PF00850">
    <property type="entry name" value="Hist_deacetyl"/>
    <property type="match status" value="1"/>
</dbReference>
<accession>A0A1G9CBF3</accession>
<dbReference type="PRINTS" id="PR01270">
    <property type="entry name" value="HDASUPER"/>
</dbReference>
<keyword evidence="4" id="KW-1185">Reference proteome</keyword>
<comment type="similarity">
    <text evidence="1">Belongs to the histone deacetylase family.</text>
</comment>
<evidence type="ECO:0000256" key="1">
    <source>
        <dbReference type="ARBA" id="ARBA00005947"/>
    </source>
</evidence>
<feature type="domain" description="Histone deacetylase" evidence="2">
    <location>
        <begin position="45"/>
        <end position="339"/>
    </location>
</feature>
<name>A0A1G9CBF3_9PROT</name>
<dbReference type="STRING" id="492660.SAMN05192566_1371"/>
<protein>
    <submittedName>
        <fullName evidence="3">Acetoin utilization deacetylase AcuC</fullName>
    </submittedName>
</protein>
<dbReference type="InterPro" id="IPR000286">
    <property type="entry name" value="HDACs"/>
</dbReference>
<dbReference type="InterPro" id="IPR023696">
    <property type="entry name" value="Ureohydrolase_dom_sf"/>
</dbReference>
<evidence type="ECO:0000259" key="2">
    <source>
        <dbReference type="Pfam" id="PF00850"/>
    </source>
</evidence>
<dbReference type="InterPro" id="IPR023801">
    <property type="entry name" value="His_deacetylse_dom"/>
</dbReference>
<proteinExistence type="inferred from homology"/>
<dbReference type="CDD" id="cd09992">
    <property type="entry name" value="HDAC_classII"/>
    <property type="match status" value="1"/>
</dbReference>
<dbReference type="Proteomes" id="UP000198629">
    <property type="component" value="Unassembled WGS sequence"/>
</dbReference>
<dbReference type="PANTHER" id="PTHR10625">
    <property type="entry name" value="HISTONE DEACETYLASE HDAC1-RELATED"/>
    <property type="match status" value="1"/>
</dbReference>
<dbReference type="Gene3D" id="3.40.800.20">
    <property type="entry name" value="Histone deacetylase domain"/>
    <property type="match status" value="1"/>
</dbReference>
<dbReference type="PANTHER" id="PTHR10625:SF10">
    <property type="entry name" value="HISTONE DEACETYLASE HDAC1"/>
    <property type="match status" value="1"/>
</dbReference>
<dbReference type="SUPFAM" id="SSF52768">
    <property type="entry name" value="Arginase/deacetylase"/>
    <property type="match status" value="1"/>
</dbReference>
<dbReference type="EMBL" id="FNFX01000003">
    <property type="protein sequence ID" value="SDK48959.1"/>
    <property type="molecule type" value="Genomic_DNA"/>
</dbReference>
<dbReference type="AlphaFoldDB" id="A0A1G9CBF3"/>
<dbReference type="OrthoDB" id="9808367at2"/>
<dbReference type="GO" id="GO:0004407">
    <property type="term" value="F:histone deacetylase activity"/>
    <property type="evidence" value="ECO:0007669"/>
    <property type="project" value="TreeGrafter"/>
</dbReference>
<dbReference type="RefSeq" id="WP_091471428.1">
    <property type="nucleotide sequence ID" value="NZ_FNFX01000003.1"/>
</dbReference>
<dbReference type="GO" id="GO:0040029">
    <property type="term" value="P:epigenetic regulation of gene expression"/>
    <property type="evidence" value="ECO:0007669"/>
    <property type="project" value="TreeGrafter"/>
</dbReference>
<reference evidence="4" key="1">
    <citation type="submission" date="2016-10" db="EMBL/GenBank/DDBJ databases">
        <authorList>
            <person name="Varghese N."/>
            <person name="Submissions S."/>
        </authorList>
    </citation>
    <scope>NUCLEOTIDE SEQUENCE [LARGE SCALE GENOMIC DNA]</scope>
    <source>
        <strain evidence="4">CBMB127</strain>
    </source>
</reference>
<organism evidence="3 4">
    <name type="scientific">Methylophilus rhizosphaerae</name>
    <dbReference type="NCBI Taxonomy" id="492660"/>
    <lineage>
        <taxon>Bacteria</taxon>
        <taxon>Pseudomonadati</taxon>
        <taxon>Pseudomonadota</taxon>
        <taxon>Betaproteobacteria</taxon>
        <taxon>Nitrosomonadales</taxon>
        <taxon>Methylophilaceae</taxon>
        <taxon>Methylophilus</taxon>
    </lineage>
</organism>
<evidence type="ECO:0000313" key="4">
    <source>
        <dbReference type="Proteomes" id="UP000198629"/>
    </source>
</evidence>
<dbReference type="InterPro" id="IPR037138">
    <property type="entry name" value="His_deacetylse_dom_sf"/>
</dbReference>
<evidence type="ECO:0000313" key="3">
    <source>
        <dbReference type="EMBL" id="SDK48959.1"/>
    </source>
</evidence>
<gene>
    <name evidence="3" type="ORF">SAMN05192566_1371</name>
</gene>